<dbReference type="GeneID" id="110982235"/>
<dbReference type="InterPro" id="IPR013083">
    <property type="entry name" value="Znf_RING/FYVE/PHD"/>
</dbReference>
<evidence type="ECO:0000259" key="9">
    <source>
        <dbReference type="PROSITE" id="PS50119"/>
    </source>
</evidence>
<dbReference type="AlphaFoldDB" id="A0A8B7YSE8"/>
<dbReference type="PANTHER" id="PTHR25462:SF291">
    <property type="entry name" value="E3 UBIQUITIN-PROTEIN LIGASE TRIM45"/>
    <property type="match status" value="1"/>
</dbReference>
<evidence type="ECO:0000313" key="11">
    <source>
        <dbReference type="RefSeq" id="XP_022096209.1"/>
    </source>
</evidence>
<dbReference type="SUPFAM" id="SSF57850">
    <property type="entry name" value="RING/U-box"/>
    <property type="match status" value="1"/>
</dbReference>
<accession>A0A8B7YSE8</accession>
<dbReference type="SMART" id="SM00336">
    <property type="entry name" value="BBOX"/>
    <property type="match status" value="2"/>
</dbReference>
<dbReference type="InterPro" id="IPR000315">
    <property type="entry name" value="Znf_B-box"/>
</dbReference>
<dbReference type="Gene3D" id="4.10.830.40">
    <property type="match status" value="1"/>
</dbReference>
<evidence type="ECO:0000256" key="2">
    <source>
        <dbReference type="ARBA" id="ARBA00022723"/>
    </source>
</evidence>
<dbReference type="OrthoDB" id="342730at2759"/>
<dbReference type="InterPro" id="IPR011042">
    <property type="entry name" value="6-blade_b-propeller_TolB-like"/>
</dbReference>
<feature type="domain" description="B box-type" evidence="9">
    <location>
        <begin position="160"/>
        <end position="198"/>
    </location>
</feature>
<keyword evidence="6" id="KW-0175">Coiled coil</keyword>
<dbReference type="PROSITE" id="PS50119">
    <property type="entry name" value="ZF_BBOX"/>
    <property type="match status" value="1"/>
</dbReference>
<protein>
    <submittedName>
        <fullName evidence="11">E3 ubiquitin-protein ligase TRIM71-like isoform X1</fullName>
    </submittedName>
</protein>
<evidence type="ECO:0000256" key="4">
    <source>
        <dbReference type="ARBA" id="ARBA00022833"/>
    </source>
</evidence>
<keyword evidence="10" id="KW-1185">Reference proteome</keyword>
<feature type="region of interest" description="Disordered" evidence="7">
    <location>
        <begin position="449"/>
        <end position="469"/>
    </location>
</feature>
<feature type="domain" description="RING-type" evidence="8">
    <location>
        <begin position="13"/>
        <end position="57"/>
    </location>
</feature>
<sequence>MATKESTGHHLECSKCLNRFQDPKLLSCLHSFCLACLQELQQHADLSQKNALCPICRKEITTQNVVDLPSNLTLSALVEEVAVQEQLREGQGSGVKCQACVEQNQAVSRCADCDHFLCQDCQRAHQRLTIMKSHTIHTVAQLKSGEVVYRSKLRDFVPKCGKHTDQSLSIYCSTCQRLTCTTCSILHHKGTEHSLSDLSEAFDKCKQEVMQQIAAVEAIKVGFSEAASETGESLQTLQATFDETNQKITDEANKEVAKIRDKEQRKKQELKQIYQERVKIFEAAETANKEKVAKLDRKIDSTNQMIAQASCYEVLGIKQTLLQNLKELQRTITEPVKLSQELKAVEFEKGVKPLGRMAAEAEHHLESKAAQFTPPKAPNRSHVQQCPNTEIKDTVEVLLEEPGSASLKDVGRKGQVGKNQLAEKPDTEQKSSKCSDQWSFGILVPRDQPKSESKLTVEESHQPEGSQQEEHWILAGKIERLGSDQIKFRSPYDVAVFSNNELVIADTEHKKLIQSSLTANPWSDVSSILEINGLTDPLHVSVNKDDQLIVLDSHTCTVNIFNMNYKLLRQFIPGKWTNGEPTCLSVDECNQIAVGFRNQKMVFLHSSDGSLIRSLHATMIDSYLATFKQRFIYTNYWNKMLYSQDYNGDIVFSVNIPSNSPSYWGPNGVCCDKRGNIYVAVRGFASSYEIQRFSPDGANLGSVITQRSMPRGISLASDDHCLVVATKCSVSIYRRVTHI</sequence>
<dbReference type="SUPFAM" id="SSF101898">
    <property type="entry name" value="NHL repeat"/>
    <property type="match status" value="1"/>
</dbReference>
<dbReference type="GO" id="GO:0061630">
    <property type="term" value="F:ubiquitin protein ligase activity"/>
    <property type="evidence" value="ECO:0007669"/>
    <property type="project" value="TreeGrafter"/>
</dbReference>
<evidence type="ECO:0000256" key="6">
    <source>
        <dbReference type="SAM" id="Coils"/>
    </source>
</evidence>
<dbReference type="GO" id="GO:0008270">
    <property type="term" value="F:zinc ion binding"/>
    <property type="evidence" value="ECO:0007669"/>
    <property type="project" value="UniProtKB-KW"/>
</dbReference>
<feature type="compositionally biased region" description="Basic and acidic residues" evidence="7">
    <location>
        <begin position="421"/>
        <end position="433"/>
    </location>
</feature>
<dbReference type="Pfam" id="PF13445">
    <property type="entry name" value="zf-RING_UBOX"/>
    <property type="match status" value="1"/>
</dbReference>
<evidence type="ECO:0000256" key="5">
    <source>
        <dbReference type="PROSITE-ProRule" id="PRU00024"/>
    </source>
</evidence>
<proteinExistence type="predicted"/>
<keyword evidence="2" id="KW-0479">Metal-binding</keyword>
<dbReference type="Proteomes" id="UP000694845">
    <property type="component" value="Unplaced"/>
</dbReference>
<dbReference type="Gene3D" id="3.30.40.10">
    <property type="entry name" value="Zinc/RING finger domain, C3HC4 (zinc finger)"/>
    <property type="match status" value="1"/>
</dbReference>
<dbReference type="OMA" id="DECNQIA"/>
<dbReference type="Pfam" id="PF22586">
    <property type="entry name" value="ANCHR-like_BBOX"/>
    <property type="match status" value="1"/>
</dbReference>
<dbReference type="PROSITE" id="PS00518">
    <property type="entry name" value="ZF_RING_1"/>
    <property type="match status" value="1"/>
</dbReference>
<gene>
    <name evidence="11" type="primary">LOC110982235</name>
</gene>
<evidence type="ECO:0000259" key="8">
    <source>
        <dbReference type="PROSITE" id="PS50089"/>
    </source>
</evidence>
<name>A0A8B7YSE8_ACAPL</name>
<reference evidence="11" key="1">
    <citation type="submission" date="2025-08" db="UniProtKB">
        <authorList>
            <consortium name="RefSeq"/>
        </authorList>
    </citation>
    <scope>IDENTIFICATION</scope>
</reference>
<dbReference type="InterPro" id="IPR017907">
    <property type="entry name" value="Znf_RING_CS"/>
</dbReference>
<dbReference type="Pfam" id="PF00643">
    <property type="entry name" value="zf-B_box"/>
    <property type="match status" value="1"/>
</dbReference>
<dbReference type="PANTHER" id="PTHR25462">
    <property type="entry name" value="BONUS, ISOFORM C-RELATED"/>
    <property type="match status" value="1"/>
</dbReference>
<feature type="coiled-coil region" evidence="6">
    <location>
        <begin position="234"/>
        <end position="276"/>
    </location>
</feature>
<dbReference type="PROSITE" id="PS50089">
    <property type="entry name" value="ZF_RING_2"/>
    <property type="match status" value="1"/>
</dbReference>
<organism evidence="10 11">
    <name type="scientific">Acanthaster planci</name>
    <name type="common">Crown-of-thorns starfish</name>
    <dbReference type="NCBI Taxonomy" id="133434"/>
    <lineage>
        <taxon>Eukaryota</taxon>
        <taxon>Metazoa</taxon>
        <taxon>Echinodermata</taxon>
        <taxon>Eleutherozoa</taxon>
        <taxon>Asterozoa</taxon>
        <taxon>Asteroidea</taxon>
        <taxon>Valvatacea</taxon>
        <taxon>Valvatida</taxon>
        <taxon>Acanthasteridae</taxon>
        <taxon>Acanthaster</taxon>
    </lineage>
</organism>
<dbReference type="SUPFAM" id="SSF57845">
    <property type="entry name" value="B-box zinc-binding domain"/>
    <property type="match status" value="1"/>
</dbReference>
<dbReference type="RefSeq" id="XP_022096209.1">
    <property type="nucleotide sequence ID" value="XM_022240517.1"/>
</dbReference>
<evidence type="ECO:0000256" key="3">
    <source>
        <dbReference type="ARBA" id="ARBA00022771"/>
    </source>
</evidence>
<keyword evidence="3 5" id="KW-0863">Zinc-finger</keyword>
<dbReference type="InterPro" id="IPR047153">
    <property type="entry name" value="TRIM45/56/19-like"/>
</dbReference>
<dbReference type="SMART" id="SM00184">
    <property type="entry name" value="RING"/>
    <property type="match status" value="2"/>
</dbReference>
<evidence type="ECO:0000313" key="10">
    <source>
        <dbReference type="Proteomes" id="UP000694845"/>
    </source>
</evidence>
<keyword evidence="1" id="KW-0597">Phosphoprotein</keyword>
<evidence type="ECO:0000256" key="1">
    <source>
        <dbReference type="ARBA" id="ARBA00022553"/>
    </source>
</evidence>
<dbReference type="Gene3D" id="3.30.160.60">
    <property type="entry name" value="Classic Zinc Finger"/>
    <property type="match status" value="1"/>
</dbReference>
<dbReference type="Gene3D" id="2.120.10.30">
    <property type="entry name" value="TolB, C-terminal domain"/>
    <property type="match status" value="1"/>
</dbReference>
<dbReference type="KEGG" id="aplc:110982235"/>
<dbReference type="InterPro" id="IPR027370">
    <property type="entry name" value="Znf-RING_euk"/>
</dbReference>
<keyword evidence="4" id="KW-0862">Zinc</keyword>
<evidence type="ECO:0000256" key="7">
    <source>
        <dbReference type="SAM" id="MobiDB-lite"/>
    </source>
</evidence>
<feature type="region of interest" description="Disordered" evidence="7">
    <location>
        <begin position="402"/>
        <end position="435"/>
    </location>
</feature>
<dbReference type="InterPro" id="IPR001841">
    <property type="entry name" value="Znf_RING"/>
</dbReference>